<evidence type="ECO:0000313" key="2">
    <source>
        <dbReference type="EMBL" id="MCM4083955.1"/>
    </source>
</evidence>
<keyword evidence="1" id="KW-0812">Transmembrane</keyword>
<dbReference type="EMBL" id="JAMQOL010000068">
    <property type="protein sequence ID" value="MCM4083955.1"/>
    <property type="molecule type" value="Genomic_DNA"/>
</dbReference>
<reference evidence="2 3" key="1">
    <citation type="submission" date="2022-06" db="EMBL/GenBank/DDBJ databases">
        <title>Actinoplanes abujensis sp. nov., isolated from Nigerian arid soil.</title>
        <authorList>
            <person name="Ding P."/>
        </authorList>
    </citation>
    <scope>NUCLEOTIDE SEQUENCE [LARGE SCALE GENOMIC DNA]</scope>
    <source>
        <strain evidence="3">TRM88002</strain>
    </source>
</reference>
<organism evidence="2 3">
    <name type="scientific">Paractinoplanes hotanensis</name>
    <dbReference type="NCBI Taxonomy" id="2906497"/>
    <lineage>
        <taxon>Bacteria</taxon>
        <taxon>Bacillati</taxon>
        <taxon>Actinomycetota</taxon>
        <taxon>Actinomycetes</taxon>
        <taxon>Micromonosporales</taxon>
        <taxon>Micromonosporaceae</taxon>
        <taxon>Paractinoplanes</taxon>
    </lineage>
</organism>
<accession>A0ABT0YDT5</accession>
<keyword evidence="1" id="KW-1133">Transmembrane helix</keyword>
<protein>
    <submittedName>
        <fullName evidence="2">LPXTG cell wall anchor domain-containing protein</fullName>
    </submittedName>
</protein>
<name>A0ABT0YDT5_9ACTN</name>
<dbReference type="NCBIfam" id="TIGR01167">
    <property type="entry name" value="LPXTG_anchor"/>
    <property type="match status" value="1"/>
</dbReference>
<keyword evidence="3" id="KW-1185">Reference proteome</keyword>
<feature type="transmembrane region" description="Helical" evidence="1">
    <location>
        <begin position="12"/>
        <end position="36"/>
    </location>
</feature>
<proteinExistence type="predicted"/>
<comment type="caution">
    <text evidence="2">The sequence shown here is derived from an EMBL/GenBank/DDBJ whole genome shotgun (WGS) entry which is preliminary data.</text>
</comment>
<sequence>MRFVRAGAVLTGANIAVVAGAGGLLLTGGLAAFVLARRRRTSFSA</sequence>
<evidence type="ECO:0000313" key="3">
    <source>
        <dbReference type="Proteomes" id="UP001523216"/>
    </source>
</evidence>
<keyword evidence="1" id="KW-0472">Membrane</keyword>
<gene>
    <name evidence="2" type="ORF">LXN57_41080</name>
</gene>
<dbReference type="RefSeq" id="WP_251803718.1">
    <property type="nucleotide sequence ID" value="NZ_JAMQOL010000068.1"/>
</dbReference>
<evidence type="ECO:0000256" key="1">
    <source>
        <dbReference type="SAM" id="Phobius"/>
    </source>
</evidence>
<dbReference type="Proteomes" id="UP001523216">
    <property type="component" value="Unassembled WGS sequence"/>
</dbReference>